<dbReference type="HAMAP" id="MF_01699">
    <property type="entry name" value="RutA"/>
    <property type="match status" value="1"/>
</dbReference>
<evidence type="ECO:0000256" key="11">
    <source>
        <dbReference type="ARBA" id="ARBA00068171"/>
    </source>
</evidence>
<keyword evidence="4 12" id="KW-0560">Oxidoreductase</keyword>
<dbReference type="InterPro" id="IPR050172">
    <property type="entry name" value="SsuD_RutA_monooxygenase"/>
</dbReference>
<accession>A0A833J8T3</accession>
<dbReference type="AlphaFoldDB" id="A0A833J8T3"/>
<comment type="catalytic activity">
    <reaction evidence="6 12">
        <text>thymine + FMNH2 + NADH + O2 = (Z)-2-methylureidoacrylate + FMN + NAD(+) + H2O + H(+)</text>
        <dbReference type="Rhea" id="RHEA:31599"/>
        <dbReference type="ChEBI" id="CHEBI:15377"/>
        <dbReference type="ChEBI" id="CHEBI:15378"/>
        <dbReference type="ChEBI" id="CHEBI:15379"/>
        <dbReference type="ChEBI" id="CHEBI:17821"/>
        <dbReference type="ChEBI" id="CHEBI:57540"/>
        <dbReference type="ChEBI" id="CHEBI:57618"/>
        <dbReference type="ChEBI" id="CHEBI:57945"/>
        <dbReference type="ChEBI" id="CHEBI:58210"/>
        <dbReference type="ChEBI" id="CHEBI:143783"/>
        <dbReference type="EC" id="1.14.99.46"/>
    </reaction>
</comment>
<comment type="catalytic activity">
    <reaction evidence="7 12">
        <text>uracil + FMNH2 + NADH + O2 = (Z)-3-ureidoacrylate + FMN + NAD(+) + H2O + H(+)</text>
        <dbReference type="Rhea" id="RHEA:31587"/>
        <dbReference type="ChEBI" id="CHEBI:15377"/>
        <dbReference type="ChEBI" id="CHEBI:15378"/>
        <dbReference type="ChEBI" id="CHEBI:15379"/>
        <dbReference type="ChEBI" id="CHEBI:17568"/>
        <dbReference type="ChEBI" id="CHEBI:57540"/>
        <dbReference type="ChEBI" id="CHEBI:57618"/>
        <dbReference type="ChEBI" id="CHEBI:57945"/>
        <dbReference type="ChEBI" id="CHEBI:58210"/>
        <dbReference type="ChEBI" id="CHEBI:59891"/>
        <dbReference type="EC" id="1.14.99.46"/>
    </reaction>
</comment>
<feature type="binding site" evidence="12">
    <location>
        <position position="123"/>
    </location>
    <ligand>
        <name>FMN</name>
        <dbReference type="ChEBI" id="CHEBI:58210"/>
    </ligand>
</feature>
<sequence length="372" mass="40609">MTQANNHAMNIGVFIPIGNNGWLLSENAPQYMPSFELNKQITLKAEQYGLDFALSMIKLRGFGGKTEFWDHNLESFTLMAGLAAVTSRIKLYATAPTLCLPPAIVARMASTIDSISNGRFGLNLVTGWQRPEYSQMGLWPGDEYFGRRYAYLSEYAQVLRDLWETGSSDLKGEFFQMEDCRLSPRPQAEMKIICAGQSAAGMAFTATYADYNFCFGKGVNTPTAFAPTVERLEEAKAKTGRDVSSYVLFMIISDETDEAARAKWEHYKAGADQEAIAWLGLQGAADTKSGADTNIRQMADPTSAVNINMGTLVGSYATVAALLDEVVTVPGTGGVLLVFDDFLKGLDDFGTKIQPLMASRRHVTGEALAEVA</sequence>
<name>A0A833J8T3_9HYPH</name>
<dbReference type="Proteomes" id="UP000469949">
    <property type="component" value="Unassembled WGS sequence"/>
</dbReference>
<protein>
    <recommendedName>
        <fullName evidence="11 12">Pyrimidine monooxygenase RutA</fullName>
        <ecNumber evidence="10 12">1.14.99.46</ecNumber>
    </recommendedName>
</protein>
<dbReference type="PANTHER" id="PTHR42847">
    <property type="entry name" value="ALKANESULFONATE MONOOXYGENASE"/>
    <property type="match status" value="1"/>
</dbReference>
<feature type="binding site" evidence="12">
    <location>
        <begin position="148"/>
        <end position="149"/>
    </location>
    <ligand>
        <name>FMN</name>
        <dbReference type="ChEBI" id="CHEBI:58210"/>
    </ligand>
</feature>
<proteinExistence type="inferred from homology"/>
<organism evidence="14 15">
    <name type="scientific">Methylorubrum populi</name>
    <dbReference type="NCBI Taxonomy" id="223967"/>
    <lineage>
        <taxon>Bacteria</taxon>
        <taxon>Pseudomonadati</taxon>
        <taxon>Pseudomonadota</taxon>
        <taxon>Alphaproteobacteria</taxon>
        <taxon>Hyphomicrobiales</taxon>
        <taxon>Methylobacteriaceae</taxon>
        <taxon>Methylorubrum</taxon>
    </lineage>
</organism>
<evidence type="ECO:0000256" key="8">
    <source>
        <dbReference type="ARBA" id="ARBA00055563"/>
    </source>
</evidence>
<feature type="binding site" evidence="12">
    <location>
        <position position="198"/>
    </location>
    <ligand>
        <name>FMN</name>
        <dbReference type="ChEBI" id="CHEBI:58210"/>
    </ligand>
</feature>
<evidence type="ECO:0000256" key="9">
    <source>
        <dbReference type="ARBA" id="ARBA00060917"/>
    </source>
</evidence>
<dbReference type="CDD" id="cd01094">
    <property type="entry name" value="Alkanesulfonate_monoxygenase"/>
    <property type="match status" value="1"/>
</dbReference>
<keyword evidence="2 12" id="KW-0288">FMN</keyword>
<dbReference type="EC" id="1.14.99.46" evidence="10 12"/>
<evidence type="ECO:0000256" key="3">
    <source>
        <dbReference type="ARBA" id="ARBA00022857"/>
    </source>
</evidence>
<feature type="domain" description="Luciferase-like" evidence="13">
    <location>
        <begin position="9"/>
        <end position="327"/>
    </location>
</feature>
<dbReference type="GO" id="GO:0019740">
    <property type="term" value="P:nitrogen utilization"/>
    <property type="evidence" value="ECO:0007669"/>
    <property type="project" value="UniProtKB-UniRule"/>
</dbReference>
<keyword evidence="5 12" id="KW-0503">Monooxygenase</keyword>
<dbReference type="InterPro" id="IPR019914">
    <property type="entry name" value="Pyrimidine_monooxygenase_RutA"/>
</dbReference>
<evidence type="ECO:0000256" key="12">
    <source>
        <dbReference type="HAMAP-Rule" id="MF_01699"/>
    </source>
</evidence>
<feature type="binding site" evidence="12">
    <location>
        <position position="132"/>
    </location>
    <ligand>
        <name>FMN</name>
        <dbReference type="ChEBI" id="CHEBI:58210"/>
    </ligand>
</feature>
<evidence type="ECO:0000256" key="2">
    <source>
        <dbReference type="ARBA" id="ARBA00022643"/>
    </source>
</evidence>
<evidence type="ECO:0000313" key="14">
    <source>
        <dbReference type="EMBL" id="KAB7786935.1"/>
    </source>
</evidence>
<evidence type="ECO:0000256" key="7">
    <source>
        <dbReference type="ARBA" id="ARBA00052547"/>
    </source>
</evidence>
<dbReference type="GO" id="GO:0008726">
    <property type="term" value="F:alkanesulfonate monooxygenase activity"/>
    <property type="evidence" value="ECO:0007669"/>
    <property type="project" value="TreeGrafter"/>
</dbReference>
<evidence type="ECO:0000313" key="15">
    <source>
        <dbReference type="Proteomes" id="UP000469949"/>
    </source>
</evidence>
<dbReference type="Pfam" id="PF00296">
    <property type="entry name" value="Bac_luciferase"/>
    <property type="match status" value="1"/>
</dbReference>
<keyword evidence="3 12" id="KW-0521">NADP</keyword>
<dbReference type="PANTHER" id="PTHR42847:SF4">
    <property type="entry name" value="ALKANESULFONATE MONOOXYGENASE-RELATED"/>
    <property type="match status" value="1"/>
</dbReference>
<comment type="function">
    <text evidence="8 12">Catalyzes the pyrimidine ring opening between N-3 and C-4 by an unusual flavin hydroperoxide-catalyzed mechanism, adding oxygen atoms in the process to yield ureidoacrylate peracid, that immediately reacts with FMN forming ureidoacrylate and FMN-N(5)-oxide. The FMN-N(5)-oxide reacts spontaneously with NADH to produce FMN. Requires the flavin reductase RutF to regenerate FMN in vivo.</text>
</comment>
<keyword evidence="1 12" id="KW-0285">Flavoprotein</keyword>
<evidence type="ECO:0000256" key="4">
    <source>
        <dbReference type="ARBA" id="ARBA00023002"/>
    </source>
</evidence>
<feature type="binding site" evidence="12">
    <location>
        <begin position="57"/>
        <end position="58"/>
    </location>
    <ligand>
        <name>FMN</name>
        <dbReference type="ChEBI" id="CHEBI:58210"/>
    </ligand>
</feature>
<dbReference type="GO" id="GO:0046306">
    <property type="term" value="P:alkanesulfonate catabolic process"/>
    <property type="evidence" value="ECO:0007669"/>
    <property type="project" value="TreeGrafter"/>
</dbReference>
<reference evidence="14 15" key="1">
    <citation type="submission" date="2019-10" db="EMBL/GenBank/DDBJ databases">
        <title>Draft Genome Sequence of the Caffeine Degrading Methylotroph Methylorubrum populi PINKEL.</title>
        <authorList>
            <person name="Dawson S.C."/>
            <person name="Zhang X."/>
            <person name="Wright M.E."/>
            <person name="Sharma G."/>
            <person name="Langner J.T."/>
            <person name="Ditty J.L."/>
            <person name="Subuyuj G.A."/>
        </authorList>
    </citation>
    <scope>NUCLEOTIDE SEQUENCE [LARGE SCALE GENOMIC DNA]</scope>
    <source>
        <strain evidence="14 15">Pinkel</strain>
    </source>
</reference>
<gene>
    <name evidence="12" type="primary">rutA</name>
    <name evidence="14" type="ORF">F8B43_0885</name>
</gene>
<dbReference type="InterPro" id="IPR036661">
    <property type="entry name" value="Luciferase-like_sf"/>
</dbReference>
<dbReference type="GO" id="GO:0006212">
    <property type="term" value="P:uracil catabolic process"/>
    <property type="evidence" value="ECO:0007669"/>
    <property type="project" value="UniProtKB-UniRule"/>
</dbReference>
<dbReference type="SUPFAM" id="SSF51679">
    <property type="entry name" value="Bacterial luciferase-like"/>
    <property type="match status" value="1"/>
</dbReference>
<dbReference type="EMBL" id="WEKV01000005">
    <property type="protein sequence ID" value="KAB7786935.1"/>
    <property type="molecule type" value="Genomic_DNA"/>
</dbReference>
<comment type="caution">
    <text evidence="14">The sequence shown here is derived from an EMBL/GenBank/DDBJ whole genome shotgun (WGS) entry which is preliminary data.</text>
</comment>
<dbReference type="NCBIfam" id="TIGR03612">
    <property type="entry name" value="RutA"/>
    <property type="match status" value="1"/>
</dbReference>
<dbReference type="GO" id="GO:0052614">
    <property type="term" value="F:uracil oxygenase activity"/>
    <property type="evidence" value="ECO:0007669"/>
    <property type="project" value="UniProtKB-EC"/>
</dbReference>
<evidence type="ECO:0000256" key="10">
    <source>
        <dbReference type="ARBA" id="ARBA00066512"/>
    </source>
</evidence>
<dbReference type="Gene3D" id="3.20.20.30">
    <property type="entry name" value="Luciferase-like domain"/>
    <property type="match status" value="1"/>
</dbReference>
<evidence type="ECO:0000256" key="5">
    <source>
        <dbReference type="ARBA" id="ARBA00023033"/>
    </source>
</evidence>
<dbReference type="InterPro" id="IPR011251">
    <property type="entry name" value="Luciferase-like_dom"/>
</dbReference>
<evidence type="ECO:0000256" key="6">
    <source>
        <dbReference type="ARBA" id="ARBA00051709"/>
    </source>
</evidence>
<comment type="similarity">
    <text evidence="9 12">Belongs to the NtaA/SnaA/DszA monooxygenase family. RutA subfamily.</text>
</comment>
<dbReference type="FunFam" id="3.20.20.30:FF:000003">
    <property type="entry name" value="Pyrimidine monooxygenase RutA"/>
    <property type="match status" value="1"/>
</dbReference>
<evidence type="ECO:0000259" key="13">
    <source>
        <dbReference type="Pfam" id="PF00296"/>
    </source>
</evidence>
<evidence type="ECO:0000256" key="1">
    <source>
        <dbReference type="ARBA" id="ARBA00022630"/>
    </source>
</evidence>